<dbReference type="EMBL" id="JAVHNS010000010">
    <property type="protein sequence ID" value="KAK6342175.1"/>
    <property type="molecule type" value="Genomic_DNA"/>
</dbReference>
<gene>
    <name evidence="1" type="ORF">TWF730_001654</name>
</gene>
<comment type="caution">
    <text evidence="1">The sequence shown here is derived from an EMBL/GenBank/DDBJ whole genome shotgun (WGS) entry which is preliminary data.</text>
</comment>
<protein>
    <submittedName>
        <fullName evidence="1">Uncharacterized protein</fullName>
    </submittedName>
</protein>
<sequence>MTSPRHSISSSAASIRLRYLIYGWLYLASFATVRGQGDENKFPSAGARRQTLPVGYGPHILASNQDWIQDEAGLALAALHNKQEEAGLYDPDRQQVVWPREGELIVVPVEKVRQLANDLHLGDPNKQNRDPLYNLLILGKRVVQMQSNIFRMLTLLKRAIPRMGITTARQPLFDVLDVVYSVIVARLQNRFIGNPSLEKLARKILVRNSLDVQAALAAVDGKLRPYLERLIDYAISHWGALDVKDRIELERPGMLDNRGVLNVSGVRITRNGAYESTFISLDSERLALRDIFDMDMEESKQGLIVYLSDALFLISWETVYFTSLRGHYFTTLLSLIISHQTGSYAEFSSKPEGPAKKMEITGPGIFNRGLIGYERYIKDKYGRNLVEFASDDPKWLLWTQSSDRKYFIDLLAHLSAEVNGVVNAALPVMLDCFADISLQVHRSGLPSASKLGPVPEFAIPKTSILDLSIDFLRNYPEFYSKGNISEYRVGPARD</sequence>
<keyword evidence="2" id="KW-1185">Reference proteome</keyword>
<dbReference type="Proteomes" id="UP001373714">
    <property type="component" value="Unassembled WGS sequence"/>
</dbReference>
<accession>A0AAV9UJK3</accession>
<reference evidence="1 2" key="1">
    <citation type="submission" date="2019-10" db="EMBL/GenBank/DDBJ databases">
        <authorList>
            <person name="Palmer J.M."/>
        </authorList>
    </citation>
    <scope>NUCLEOTIDE SEQUENCE [LARGE SCALE GENOMIC DNA]</scope>
    <source>
        <strain evidence="1 2">TWF730</strain>
    </source>
</reference>
<evidence type="ECO:0000313" key="1">
    <source>
        <dbReference type="EMBL" id="KAK6342175.1"/>
    </source>
</evidence>
<name>A0AAV9UJK3_9PEZI</name>
<dbReference type="AlphaFoldDB" id="A0AAV9UJK3"/>
<evidence type="ECO:0000313" key="2">
    <source>
        <dbReference type="Proteomes" id="UP001373714"/>
    </source>
</evidence>
<proteinExistence type="predicted"/>
<organism evidence="1 2">
    <name type="scientific">Orbilia blumenaviensis</name>
    <dbReference type="NCBI Taxonomy" id="1796055"/>
    <lineage>
        <taxon>Eukaryota</taxon>
        <taxon>Fungi</taxon>
        <taxon>Dikarya</taxon>
        <taxon>Ascomycota</taxon>
        <taxon>Pezizomycotina</taxon>
        <taxon>Orbiliomycetes</taxon>
        <taxon>Orbiliales</taxon>
        <taxon>Orbiliaceae</taxon>
        <taxon>Orbilia</taxon>
    </lineage>
</organism>